<organism evidence="3 4">
    <name type="scientific">Candidatus Lokiarchaeum ossiferum</name>
    <dbReference type="NCBI Taxonomy" id="2951803"/>
    <lineage>
        <taxon>Archaea</taxon>
        <taxon>Promethearchaeati</taxon>
        <taxon>Promethearchaeota</taxon>
        <taxon>Promethearchaeia</taxon>
        <taxon>Promethearchaeales</taxon>
        <taxon>Promethearchaeaceae</taxon>
        <taxon>Candidatus Lokiarchaeum</taxon>
    </lineage>
</organism>
<keyword evidence="1" id="KW-0472">Membrane</keyword>
<accession>A0ABY6HTM1</accession>
<proteinExistence type="predicted"/>
<reference evidence="3" key="1">
    <citation type="submission" date="2022-09" db="EMBL/GenBank/DDBJ databases">
        <title>Actin cytoskeleton and complex cell architecture in an #Asgard archaeon.</title>
        <authorList>
            <person name="Ponce Toledo R.I."/>
            <person name="Schleper C."/>
            <person name="Rodrigues Oliveira T."/>
            <person name="Wollweber F."/>
            <person name="Xu J."/>
            <person name="Rittmann S."/>
            <person name="Klingl A."/>
            <person name="Pilhofer M."/>
        </authorList>
    </citation>
    <scope>NUCLEOTIDE SEQUENCE</scope>
    <source>
        <strain evidence="3">B-35</strain>
    </source>
</reference>
<dbReference type="PANTHER" id="PTHR43833">
    <property type="entry name" value="POTASSIUM CHANNEL PROTEIN 2-RELATED-RELATED"/>
    <property type="match status" value="1"/>
</dbReference>
<dbReference type="Gene3D" id="3.40.50.720">
    <property type="entry name" value="NAD(P)-binding Rossmann-like Domain"/>
    <property type="match status" value="1"/>
</dbReference>
<feature type="domain" description="RCK N-terminal" evidence="2">
    <location>
        <begin position="128"/>
        <end position="240"/>
    </location>
</feature>
<feature type="transmembrane region" description="Helical" evidence="1">
    <location>
        <begin position="85"/>
        <end position="103"/>
    </location>
</feature>
<dbReference type="InterPro" id="IPR036291">
    <property type="entry name" value="NAD(P)-bd_dom_sf"/>
</dbReference>
<gene>
    <name evidence="3" type="ORF">NEF87_002079</name>
</gene>
<keyword evidence="1" id="KW-1133">Transmembrane helix</keyword>
<dbReference type="Proteomes" id="UP001208689">
    <property type="component" value="Chromosome"/>
</dbReference>
<dbReference type="Pfam" id="PF02254">
    <property type="entry name" value="TrkA_N"/>
    <property type="match status" value="1"/>
</dbReference>
<dbReference type="SUPFAM" id="SSF51735">
    <property type="entry name" value="NAD(P)-binding Rossmann-fold domains"/>
    <property type="match status" value="1"/>
</dbReference>
<evidence type="ECO:0000256" key="1">
    <source>
        <dbReference type="SAM" id="Phobius"/>
    </source>
</evidence>
<evidence type="ECO:0000313" key="4">
    <source>
        <dbReference type="Proteomes" id="UP001208689"/>
    </source>
</evidence>
<evidence type="ECO:0000259" key="2">
    <source>
        <dbReference type="Pfam" id="PF02254"/>
    </source>
</evidence>
<protein>
    <recommendedName>
        <fullName evidence="2">RCK N-terminal domain-containing protein</fullName>
    </recommendedName>
</protein>
<dbReference type="PANTHER" id="PTHR43833:SF9">
    <property type="entry name" value="POTASSIUM CHANNEL PROTEIN YUGO-RELATED"/>
    <property type="match status" value="1"/>
</dbReference>
<dbReference type="EMBL" id="CP104013">
    <property type="protein sequence ID" value="UYP45794.1"/>
    <property type="molecule type" value="Genomic_DNA"/>
</dbReference>
<name>A0ABY6HTM1_9ARCH</name>
<evidence type="ECO:0000313" key="3">
    <source>
        <dbReference type="EMBL" id="UYP45794.1"/>
    </source>
</evidence>
<keyword evidence="1" id="KW-0812">Transmembrane</keyword>
<dbReference type="InterPro" id="IPR003148">
    <property type="entry name" value="RCK_N"/>
</dbReference>
<feature type="transmembrane region" description="Helical" evidence="1">
    <location>
        <begin position="38"/>
        <end position="56"/>
    </location>
</feature>
<dbReference type="InterPro" id="IPR050721">
    <property type="entry name" value="Trk_Ktr_HKT_K-transport"/>
</dbReference>
<sequence length="415" mass="47761">MNFGDKLNRSIFTSGFDNKMPPNKHFITFKLKIKQIKVPLLICFLFFLMGLIYFAITESSTDINTLLLLIFGIIDPQTPSMFSQIYTMLWTIVISQVIIALILSSLMEKYNPITTCQIYAQIQKDHTVIISYNHLGERIYQNLKFAGEAYSIIDQNTENVDELVNSGEPVVIGDPTEKNNLIQTGILNCKKAIILSNDTRETITIAYRIRKLNPDCEIFARVFEKKLAQFLQRAPVKATIFSTSDWTIQDIDRWSKSIYGTALVIGNNHMGQKIAELIGNRPKRQVIMVDHFKDEKYPNRKEQSQISTLNTADCTLEYLENSVELRKVTQCFICWNNEEKFTRSLILLTNLVQNYGFIKVYVRIFDKELFSLVKELGGIPFSTSLNAANHLKILMEKKHTKSAFLRINSSEIRYS</sequence>
<keyword evidence="4" id="KW-1185">Reference proteome</keyword>